<evidence type="ECO:0000313" key="3">
    <source>
        <dbReference type="EMBL" id="MDT0632982.1"/>
    </source>
</evidence>
<dbReference type="GO" id="GO:0016787">
    <property type="term" value="F:hydrolase activity"/>
    <property type="evidence" value="ECO:0007669"/>
    <property type="project" value="UniProtKB-KW"/>
</dbReference>
<dbReference type="InterPro" id="IPR000073">
    <property type="entry name" value="AB_hydrolase_1"/>
</dbReference>
<dbReference type="PRINTS" id="PR00412">
    <property type="entry name" value="EPOXHYDRLASE"/>
</dbReference>
<proteinExistence type="predicted"/>
<name>A0ABU3BUL2_9BACT</name>
<keyword evidence="1 3" id="KW-0378">Hydrolase</keyword>
<dbReference type="InterPro" id="IPR000639">
    <property type="entry name" value="Epox_hydrolase-like"/>
</dbReference>
<reference evidence="3 4" key="1">
    <citation type="submission" date="2023-09" db="EMBL/GenBank/DDBJ databases">
        <authorList>
            <person name="Rey-Velasco X."/>
        </authorList>
    </citation>
    <scope>NUCLEOTIDE SEQUENCE [LARGE SCALE GENOMIC DNA]</scope>
    <source>
        <strain evidence="3 4">F394</strain>
    </source>
</reference>
<sequence>MHELPDLGVPLRSRFVDTAGARLHVVEAGPADGPLVVLLHGFPEFWYGWHHQIAPLARAGWRVWAPDQRGYNLSTAPPDVAAYDVDRLADDVVALLDAAGAERARVVGHDWGALVAWWLALREPERVERLAILNVPHPEAFTRFAPRAPSQLLRSWYVGFFQLPALPERALRRFGTRALMMTSAPGTFSDADLAHYRAAWRRPGAAHGMISWYRALVRRAGRRQLTPFNPTVRPPTLILWGTADVALDARLAERSLAYCPQGRLVTLPGVSHWVQHEAPEAVNRELLAFLAE</sequence>
<organism evidence="3 4">
    <name type="scientific">Rubrivirga litoralis</name>
    <dbReference type="NCBI Taxonomy" id="3075598"/>
    <lineage>
        <taxon>Bacteria</taxon>
        <taxon>Pseudomonadati</taxon>
        <taxon>Rhodothermota</taxon>
        <taxon>Rhodothermia</taxon>
        <taxon>Rhodothermales</taxon>
        <taxon>Rubricoccaceae</taxon>
        <taxon>Rubrivirga</taxon>
    </lineage>
</organism>
<dbReference type="PRINTS" id="PR00111">
    <property type="entry name" value="ABHYDROLASE"/>
</dbReference>
<dbReference type="Pfam" id="PF00561">
    <property type="entry name" value="Abhydrolase_1"/>
    <property type="match status" value="1"/>
</dbReference>
<keyword evidence="4" id="KW-1185">Reference proteome</keyword>
<dbReference type="Gene3D" id="3.40.50.1820">
    <property type="entry name" value="alpha/beta hydrolase"/>
    <property type="match status" value="1"/>
</dbReference>
<feature type="domain" description="AB hydrolase-1" evidence="2">
    <location>
        <begin position="34"/>
        <end position="279"/>
    </location>
</feature>
<dbReference type="SUPFAM" id="SSF53474">
    <property type="entry name" value="alpha/beta-Hydrolases"/>
    <property type="match status" value="1"/>
</dbReference>
<dbReference type="PANTHER" id="PTHR43329">
    <property type="entry name" value="EPOXIDE HYDROLASE"/>
    <property type="match status" value="1"/>
</dbReference>
<dbReference type="Proteomes" id="UP001267426">
    <property type="component" value="Unassembled WGS sequence"/>
</dbReference>
<dbReference type="EMBL" id="JAVRHT010000045">
    <property type="protein sequence ID" value="MDT0632982.1"/>
    <property type="molecule type" value="Genomic_DNA"/>
</dbReference>
<protein>
    <submittedName>
        <fullName evidence="3">Alpha/beta hydrolase</fullName>
    </submittedName>
</protein>
<evidence type="ECO:0000256" key="1">
    <source>
        <dbReference type="ARBA" id="ARBA00022801"/>
    </source>
</evidence>
<gene>
    <name evidence="3" type="ORF">RM540_14585</name>
</gene>
<dbReference type="InterPro" id="IPR029058">
    <property type="entry name" value="AB_hydrolase_fold"/>
</dbReference>
<comment type="caution">
    <text evidence="3">The sequence shown here is derived from an EMBL/GenBank/DDBJ whole genome shotgun (WGS) entry which is preliminary data.</text>
</comment>
<accession>A0ABU3BUL2</accession>
<evidence type="ECO:0000259" key="2">
    <source>
        <dbReference type="Pfam" id="PF00561"/>
    </source>
</evidence>
<evidence type="ECO:0000313" key="4">
    <source>
        <dbReference type="Proteomes" id="UP001267426"/>
    </source>
</evidence>
<dbReference type="RefSeq" id="WP_311665418.1">
    <property type="nucleotide sequence ID" value="NZ_JAVRHT010000045.1"/>
</dbReference>